<name>A0ABQ7Q5X0_PLUXY</name>
<dbReference type="EMBL" id="JAHIBW010000021">
    <property type="protein sequence ID" value="KAG7300109.1"/>
    <property type="molecule type" value="Genomic_DNA"/>
</dbReference>
<proteinExistence type="predicted"/>
<evidence type="ECO:0000313" key="4">
    <source>
        <dbReference type="Proteomes" id="UP000823941"/>
    </source>
</evidence>
<protein>
    <submittedName>
        <fullName evidence="3">Uncharacterized protein</fullName>
    </submittedName>
</protein>
<sequence>MSQPDKLPTNMEKSESLHQTASTTRKSDFMIFPNSVKEWMHGEQARKMYYCVDDLCSVIAPIVIMGAIIGLVVGIPILFSRVADITPYAPTTTKPTPATGKVTNKTAPSNMTNDQAIEKFVDTLDLFKSWMQRYKSEVN</sequence>
<feature type="region of interest" description="Disordered" evidence="1">
    <location>
        <begin position="1"/>
        <end position="22"/>
    </location>
</feature>
<keyword evidence="4" id="KW-1185">Reference proteome</keyword>
<reference evidence="3 4" key="1">
    <citation type="submission" date="2021-06" db="EMBL/GenBank/DDBJ databases">
        <title>A haploid diamondback moth (Plutella xylostella L.) genome assembly resolves 31 chromosomes and identifies a diamide resistance mutation.</title>
        <authorList>
            <person name="Ward C.M."/>
            <person name="Perry K.D."/>
            <person name="Baker G."/>
            <person name="Powis K."/>
            <person name="Heckel D.G."/>
            <person name="Baxter S.W."/>
        </authorList>
    </citation>
    <scope>NUCLEOTIDE SEQUENCE [LARGE SCALE GENOMIC DNA]</scope>
    <source>
        <strain evidence="3 4">LV</strain>
        <tissue evidence="3">Single pupa</tissue>
    </source>
</reference>
<comment type="caution">
    <text evidence="3">The sequence shown here is derived from an EMBL/GenBank/DDBJ whole genome shotgun (WGS) entry which is preliminary data.</text>
</comment>
<accession>A0ABQ7Q5X0</accession>
<keyword evidence="2" id="KW-0812">Transmembrane</keyword>
<evidence type="ECO:0000256" key="2">
    <source>
        <dbReference type="SAM" id="Phobius"/>
    </source>
</evidence>
<keyword evidence="2" id="KW-0472">Membrane</keyword>
<gene>
    <name evidence="3" type="ORF">JYU34_015649</name>
</gene>
<evidence type="ECO:0000256" key="1">
    <source>
        <dbReference type="SAM" id="MobiDB-lite"/>
    </source>
</evidence>
<keyword evidence="2" id="KW-1133">Transmembrane helix</keyword>
<organism evidence="3 4">
    <name type="scientific">Plutella xylostella</name>
    <name type="common">Diamondback moth</name>
    <name type="synonym">Plutella maculipennis</name>
    <dbReference type="NCBI Taxonomy" id="51655"/>
    <lineage>
        <taxon>Eukaryota</taxon>
        <taxon>Metazoa</taxon>
        <taxon>Ecdysozoa</taxon>
        <taxon>Arthropoda</taxon>
        <taxon>Hexapoda</taxon>
        <taxon>Insecta</taxon>
        <taxon>Pterygota</taxon>
        <taxon>Neoptera</taxon>
        <taxon>Endopterygota</taxon>
        <taxon>Lepidoptera</taxon>
        <taxon>Glossata</taxon>
        <taxon>Ditrysia</taxon>
        <taxon>Yponomeutoidea</taxon>
        <taxon>Plutellidae</taxon>
        <taxon>Plutella</taxon>
    </lineage>
</organism>
<dbReference type="Proteomes" id="UP000823941">
    <property type="component" value="Chromosome 21"/>
</dbReference>
<evidence type="ECO:0000313" key="3">
    <source>
        <dbReference type="EMBL" id="KAG7300109.1"/>
    </source>
</evidence>
<feature type="transmembrane region" description="Helical" evidence="2">
    <location>
        <begin position="58"/>
        <end position="79"/>
    </location>
</feature>